<dbReference type="AlphaFoldDB" id="A0A645B6F2"/>
<accession>A0A645B6F2</accession>
<name>A0A645B6F2_9ZZZZ</name>
<gene>
    <name evidence="1" type="ORF">SDC9_107488</name>
</gene>
<organism evidence="1">
    <name type="scientific">bioreactor metagenome</name>
    <dbReference type="NCBI Taxonomy" id="1076179"/>
    <lineage>
        <taxon>unclassified sequences</taxon>
        <taxon>metagenomes</taxon>
        <taxon>ecological metagenomes</taxon>
    </lineage>
</organism>
<reference evidence="1" key="1">
    <citation type="submission" date="2019-08" db="EMBL/GenBank/DDBJ databases">
        <authorList>
            <person name="Kucharzyk K."/>
            <person name="Murdoch R.W."/>
            <person name="Higgins S."/>
            <person name="Loffler F."/>
        </authorList>
    </citation>
    <scope>NUCLEOTIDE SEQUENCE</scope>
</reference>
<evidence type="ECO:0000313" key="1">
    <source>
        <dbReference type="EMBL" id="MPM60636.1"/>
    </source>
</evidence>
<dbReference type="EMBL" id="VSSQ01017903">
    <property type="protein sequence ID" value="MPM60636.1"/>
    <property type="molecule type" value="Genomic_DNA"/>
</dbReference>
<comment type="caution">
    <text evidence="1">The sequence shown here is derived from an EMBL/GenBank/DDBJ whole genome shotgun (WGS) entry which is preliminary data.</text>
</comment>
<protein>
    <submittedName>
        <fullName evidence="1">Uncharacterized protein</fullName>
    </submittedName>
</protein>
<proteinExistence type="predicted"/>
<sequence length="228" mass="24246">MGEPPERLAGWLCLVRLQKIPQCGEVLSLDETAHPLGSLGVHLHTARQSLKEARVAQLDMEVFQRAGPKRVHGGGEHFQIRPFSRRADQLNTALGNFAAAAPIGLTGAKHGLGIVKPLRQRQRTQLGSRHAGNGGGTVGPHYHNFSAAVDDFQHGLLAHGVAGADKEVIILHLWGNHLGVTPALETGDQGSLHLAPLPALGKQPVAGSLRGTHCCIQRESLPSVLLNS</sequence>